<feature type="compositionally biased region" description="Low complexity" evidence="1">
    <location>
        <begin position="115"/>
        <end position="148"/>
    </location>
</feature>
<evidence type="ECO:0000313" key="4">
    <source>
        <dbReference type="Proteomes" id="UP000076532"/>
    </source>
</evidence>
<evidence type="ECO:0000259" key="2">
    <source>
        <dbReference type="Pfam" id="PF01693"/>
    </source>
</evidence>
<dbReference type="AlphaFoldDB" id="A0A166QFZ7"/>
<protein>
    <recommendedName>
        <fullName evidence="2">Ribonuclease H1 N-terminal domain-containing protein</fullName>
    </recommendedName>
</protein>
<keyword evidence="4" id="KW-1185">Reference proteome</keyword>
<dbReference type="InterPro" id="IPR011320">
    <property type="entry name" value="RNase_H1_N"/>
</dbReference>
<feature type="domain" description="Ribonuclease H1 N-terminal" evidence="2">
    <location>
        <begin position="209"/>
        <end position="252"/>
    </location>
</feature>
<dbReference type="InterPro" id="IPR009027">
    <property type="entry name" value="Ribosomal_bL9/RNase_H1_N"/>
</dbReference>
<dbReference type="EMBL" id="KV417510">
    <property type="protein sequence ID" value="KZP27107.1"/>
    <property type="molecule type" value="Genomic_DNA"/>
</dbReference>
<reference evidence="3 4" key="1">
    <citation type="journal article" date="2016" name="Mol. Biol. Evol.">
        <title>Comparative Genomics of Early-Diverging Mushroom-Forming Fungi Provides Insights into the Origins of Lignocellulose Decay Capabilities.</title>
        <authorList>
            <person name="Nagy L.G."/>
            <person name="Riley R."/>
            <person name="Tritt A."/>
            <person name="Adam C."/>
            <person name="Daum C."/>
            <person name="Floudas D."/>
            <person name="Sun H."/>
            <person name="Yadav J.S."/>
            <person name="Pangilinan J."/>
            <person name="Larsson K.H."/>
            <person name="Matsuura K."/>
            <person name="Barry K."/>
            <person name="Labutti K."/>
            <person name="Kuo R."/>
            <person name="Ohm R.A."/>
            <person name="Bhattacharya S.S."/>
            <person name="Shirouzu T."/>
            <person name="Yoshinaga Y."/>
            <person name="Martin F.M."/>
            <person name="Grigoriev I.V."/>
            <person name="Hibbett D.S."/>
        </authorList>
    </citation>
    <scope>NUCLEOTIDE SEQUENCE [LARGE SCALE GENOMIC DNA]</scope>
    <source>
        <strain evidence="3 4">CBS 109695</strain>
    </source>
</reference>
<proteinExistence type="predicted"/>
<dbReference type="SUPFAM" id="SSF55658">
    <property type="entry name" value="L9 N-domain-like"/>
    <property type="match status" value="2"/>
</dbReference>
<dbReference type="InterPro" id="IPR037056">
    <property type="entry name" value="RNase_H1_N_sf"/>
</dbReference>
<gene>
    <name evidence="3" type="ORF">FIBSPDRAFT_948766</name>
</gene>
<feature type="compositionally biased region" description="Polar residues" evidence="1">
    <location>
        <begin position="166"/>
        <end position="179"/>
    </location>
</feature>
<name>A0A166QFZ7_9AGAM</name>
<evidence type="ECO:0000256" key="1">
    <source>
        <dbReference type="SAM" id="MobiDB-lite"/>
    </source>
</evidence>
<feature type="region of interest" description="Disordered" evidence="1">
    <location>
        <begin position="100"/>
        <end position="186"/>
    </location>
</feature>
<accession>A0A166QFZ7</accession>
<dbReference type="OrthoDB" id="3254429at2759"/>
<dbReference type="Gene3D" id="3.40.970.10">
    <property type="entry name" value="Ribonuclease H1, N-terminal domain"/>
    <property type="match status" value="2"/>
</dbReference>
<dbReference type="Proteomes" id="UP000076532">
    <property type="component" value="Unassembled WGS sequence"/>
</dbReference>
<feature type="domain" description="Ribonuclease H1 N-terminal" evidence="2">
    <location>
        <begin position="309"/>
        <end position="349"/>
    </location>
</feature>
<sequence length="447" mass="49018">MDGLPSSLVSRSLVSAASEGDEPLARALQNSLRISDTRSSGELLRHAELCSLDATLRTREANLLTREADLLRREASLKRREESQAVAEGMAFMDPDASTFWESLNDEPSDDESDLTASITSSPTTLAPSTPPSDLTSSISSSPTSLAPSTPPRRPVLALQPDRVYQVSSPDRSGPTATWATAGHHTLPSPAATAKLISTPHRPRHPVYKCYAIIRGTHPGVYQGRWYDYMVLVEKVPRASYKGFETLEEAQTAFALAFALGFVEAIPARNAVGLVAPPRSPSMVSTNPTQNEILAILSGTPANYLGQTWYAVFKGIRPGVYPCWTFVSDLVSGVSTSTYQRFDSRSDAELAFRRAEQNGEVHELQGGRSYVLPTIASSADEPLEGVLYIPHRRITQILSRKRAQQTNTWRVFCTYHIEGSHKSKSRAPQTNPWRAFCTYHIEGSPKS</sequence>
<organism evidence="3 4">
    <name type="scientific">Athelia psychrophila</name>
    <dbReference type="NCBI Taxonomy" id="1759441"/>
    <lineage>
        <taxon>Eukaryota</taxon>
        <taxon>Fungi</taxon>
        <taxon>Dikarya</taxon>
        <taxon>Basidiomycota</taxon>
        <taxon>Agaricomycotina</taxon>
        <taxon>Agaricomycetes</taxon>
        <taxon>Agaricomycetidae</taxon>
        <taxon>Atheliales</taxon>
        <taxon>Atheliaceae</taxon>
        <taxon>Athelia</taxon>
    </lineage>
</organism>
<dbReference type="Pfam" id="PF01693">
    <property type="entry name" value="Cauli_VI"/>
    <property type="match status" value="2"/>
</dbReference>
<evidence type="ECO:0000313" key="3">
    <source>
        <dbReference type="EMBL" id="KZP27107.1"/>
    </source>
</evidence>
<feature type="compositionally biased region" description="Acidic residues" evidence="1">
    <location>
        <begin position="104"/>
        <end position="114"/>
    </location>
</feature>